<dbReference type="AlphaFoldDB" id="L8JH40"/>
<protein>
    <submittedName>
        <fullName evidence="1">Uncharacterized protein</fullName>
    </submittedName>
</protein>
<proteinExistence type="predicted"/>
<organism evidence="1 2">
    <name type="scientific">Photobacterium marinum</name>
    <dbReference type="NCBI Taxonomy" id="1056511"/>
    <lineage>
        <taxon>Bacteria</taxon>
        <taxon>Pseudomonadati</taxon>
        <taxon>Pseudomonadota</taxon>
        <taxon>Gammaproteobacteria</taxon>
        <taxon>Vibrionales</taxon>
        <taxon>Vibrionaceae</taxon>
        <taxon>Photobacterium</taxon>
    </lineage>
</organism>
<keyword evidence="2" id="KW-1185">Reference proteome</keyword>
<dbReference type="EMBL" id="AMZO01000002">
    <property type="protein sequence ID" value="ELR67573.1"/>
    <property type="molecule type" value="Genomic_DNA"/>
</dbReference>
<evidence type="ECO:0000313" key="1">
    <source>
        <dbReference type="EMBL" id="ELR67573.1"/>
    </source>
</evidence>
<evidence type="ECO:0000313" key="2">
    <source>
        <dbReference type="Proteomes" id="UP000011134"/>
    </source>
</evidence>
<name>L8JH40_9GAMM</name>
<comment type="caution">
    <text evidence="1">The sequence shown here is derived from an EMBL/GenBank/DDBJ whole genome shotgun (WGS) entry which is preliminary data.</text>
</comment>
<gene>
    <name evidence="1" type="ORF">C942_01503</name>
</gene>
<reference evidence="1 2" key="1">
    <citation type="submission" date="2012-12" db="EMBL/GenBank/DDBJ databases">
        <title>Genome Assembly of Photobacterium sp. AK15.</title>
        <authorList>
            <person name="Khatri I."/>
            <person name="Vaidya B."/>
            <person name="Srinivas T.N.R."/>
            <person name="Subramanian S."/>
            <person name="Pinnaka A."/>
        </authorList>
    </citation>
    <scope>NUCLEOTIDE SEQUENCE [LARGE SCALE GENOMIC DNA]</scope>
    <source>
        <strain evidence="1 2">AK15</strain>
    </source>
</reference>
<dbReference type="PATRIC" id="fig|1056511.3.peg.576"/>
<sequence>MFTGEYQNPIPLAAEEFIDSFDGFLNQFLPVKRLSSLVVLLLATLEAVRITVMSPDEEENMANHIVPPSSEIFVSPTIRLAGLV</sequence>
<accession>L8JH40</accession>
<dbReference type="Proteomes" id="UP000011134">
    <property type="component" value="Unassembled WGS sequence"/>
</dbReference>